<protein>
    <submittedName>
        <fullName evidence="8">Protein-disulfide isomerase</fullName>
    </submittedName>
</protein>
<dbReference type="OrthoDB" id="9780340at2"/>
<dbReference type="AlphaFoldDB" id="A0A4R3IDY5"/>
<feature type="domain" description="Thioredoxin" evidence="7">
    <location>
        <begin position="62"/>
        <end position="245"/>
    </location>
</feature>
<dbReference type="Gene3D" id="3.40.30.10">
    <property type="entry name" value="Glutaredoxin"/>
    <property type="match status" value="1"/>
</dbReference>
<feature type="coiled-coil region" evidence="5">
    <location>
        <begin position="49"/>
        <end position="81"/>
    </location>
</feature>
<dbReference type="InterPro" id="IPR036249">
    <property type="entry name" value="Thioredoxin-like_sf"/>
</dbReference>
<evidence type="ECO:0000256" key="5">
    <source>
        <dbReference type="SAM" id="Coils"/>
    </source>
</evidence>
<dbReference type="Pfam" id="PF01323">
    <property type="entry name" value="DSBA"/>
    <property type="match status" value="1"/>
</dbReference>
<accession>A0A4R3IDY5</accession>
<sequence length="246" mass="27291">MKAVKFIQPVALAASLFAAASFTQAEEFSKSEIEEIVHQYILEHPEVIAEAIHKLQQRAEQEKAQKEAESLQQMTDMLINNPIDPVGGNSEGSLTIVEFFDYNCGYCKRANDTLQALIADNPDLKVVYKEWPILSESSGTAARIALAANLVYPEKYEALHRALLSTRSLRSENDVWKVIEQQQLDRAAIEAKLNDESIEQHISETSYLAQQLGITGTPAFVVGGRILKGAYPQAEIQKAIDEAKDS</sequence>
<evidence type="ECO:0000313" key="8">
    <source>
        <dbReference type="EMBL" id="TCS43967.1"/>
    </source>
</evidence>
<dbReference type="GO" id="GO:0016853">
    <property type="term" value="F:isomerase activity"/>
    <property type="evidence" value="ECO:0007669"/>
    <property type="project" value="UniProtKB-KW"/>
</dbReference>
<dbReference type="CDD" id="cd03023">
    <property type="entry name" value="DsbA_Com1_like"/>
    <property type="match status" value="1"/>
</dbReference>
<feature type="signal peptide" evidence="6">
    <location>
        <begin position="1"/>
        <end position="25"/>
    </location>
</feature>
<dbReference type="EMBL" id="SLZR01000001">
    <property type="protein sequence ID" value="TCS43967.1"/>
    <property type="molecule type" value="Genomic_DNA"/>
</dbReference>
<reference evidence="8 9" key="1">
    <citation type="submission" date="2019-03" db="EMBL/GenBank/DDBJ databases">
        <title>Genomic Encyclopedia of Archaeal and Bacterial Type Strains, Phase II (KMG-II): from individual species to whole genera.</title>
        <authorList>
            <person name="Goeker M."/>
        </authorList>
    </citation>
    <scope>NUCLEOTIDE SEQUENCE [LARGE SCALE GENOMIC DNA]</scope>
    <source>
        <strain evidence="8 9">DSM 15388</strain>
    </source>
</reference>
<dbReference type="PROSITE" id="PS51352">
    <property type="entry name" value="THIOREDOXIN_2"/>
    <property type="match status" value="1"/>
</dbReference>
<dbReference type="RefSeq" id="WP_132699176.1">
    <property type="nucleotide sequence ID" value="NZ_SLZR01000001.1"/>
</dbReference>
<organism evidence="8 9">
    <name type="scientific">Reinekea marinisedimentorum</name>
    <dbReference type="NCBI Taxonomy" id="230495"/>
    <lineage>
        <taxon>Bacteria</taxon>
        <taxon>Pseudomonadati</taxon>
        <taxon>Pseudomonadota</taxon>
        <taxon>Gammaproteobacteria</taxon>
        <taxon>Oceanospirillales</taxon>
        <taxon>Saccharospirillaceae</taxon>
        <taxon>Reinekea</taxon>
    </lineage>
</organism>
<evidence type="ECO:0000313" key="9">
    <source>
        <dbReference type="Proteomes" id="UP000295793"/>
    </source>
</evidence>
<evidence type="ECO:0000256" key="3">
    <source>
        <dbReference type="ARBA" id="ARBA00023157"/>
    </source>
</evidence>
<name>A0A4R3IDY5_9GAMM</name>
<dbReference type="SUPFAM" id="SSF52833">
    <property type="entry name" value="Thioredoxin-like"/>
    <property type="match status" value="1"/>
</dbReference>
<evidence type="ECO:0000256" key="6">
    <source>
        <dbReference type="SAM" id="SignalP"/>
    </source>
</evidence>
<keyword evidence="9" id="KW-1185">Reference proteome</keyword>
<dbReference type="PANTHER" id="PTHR13887">
    <property type="entry name" value="GLUTATHIONE S-TRANSFERASE KAPPA"/>
    <property type="match status" value="1"/>
</dbReference>
<dbReference type="InterPro" id="IPR041205">
    <property type="entry name" value="ScsC_N"/>
</dbReference>
<dbReference type="InterPro" id="IPR013766">
    <property type="entry name" value="Thioredoxin_domain"/>
</dbReference>
<evidence type="ECO:0000256" key="2">
    <source>
        <dbReference type="ARBA" id="ARBA00023002"/>
    </source>
</evidence>
<keyword evidence="5" id="KW-0175">Coiled coil</keyword>
<keyword evidence="3" id="KW-1015">Disulfide bond</keyword>
<comment type="caution">
    <text evidence="8">The sequence shown here is derived from an EMBL/GenBank/DDBJ whole genome shotgun (WGS) entry which is preliminary data.</text>
</comment>
<evidence type="ECO:0000256" key="4">
    <source>
        <dbReference type="ARBA" id="ARBA00023284"/>
    </source>
</evidence>
<dbReference type="Pfam" id="PF18312">
    <property type="entry name" value="ScsC_N"/>
    <property type="match status" value="1"/>
</dbReference>
<feature type="chain" id="PRO_5020427223" evidence="6">
    <location>
        <begin position="26"/>
        <end position="246"/>
    </location>
</feature>
<dbReference type="GO" id="GO:0016491">
    <property type="term" value="F:oxidoreductase activity"/>
    <property type="evidence" value="ECO:0007669"/>
    <property type="project" value="UniProtKB-KW"/>
</dbReference>
<dbReference type="Proteomes" id="UP000295793">
    <property type="component" value="Unassembled WGS sequence"/>
</dbReference>
<evidence type="ECO:0000256" key="1">
    <source>
        <dbReference type="ARBA" id="ARBA00022729"/>
    </source>
</evidence>
<keyword evidence="2" id="KW-0560">Oxidoreductase</keyword>
<keyword evidence="8" id="KW-0413">Isomerase</keyword>
<proteinExistence type="predicted"/>
<keyword evidence="4" id="KW-0676">Redox-active center</keyword>
<gene>
    <name evidence="8" type="ORF">BCF53_101310</name>
</gene>
<evidence type="ECO:0000259" key="7">
    <source>
        <dbReference type="PROSITE" id="PS51352"/>
    </source>
</evidence>
<dbReference type="PANTHER" id="PTHR13887:SF14">
    <property type="entry name" value="DISULFIDE BOND FORMATION PROTEIN D"/>
    <property type="match status" value="1"/>
</dbReference>
<keyword evidence="1 6" id="KW-0732">Signal</keyword>
<dbReference type="InterPro" id="IPR001853">
    <property type="entry name" value="DSBA-like_thioredoxin_dom"/>
</dbReference>